<proteinExistence type="predicted"/>
<sequence length="144" mass="16159">MNLEHILGIQVLFLGGVTFGYHSSKMDSENLFRILLLVARFVICLLTSQALELACATIYTSVKTRQLPEIRFKEKFKVSLYVLVSSIGLLVYHNLPLIGEEFVLLLIASAGVRYLEAKRQFATITYGEGMACSFAEGYLYQVIP</sequence>
<evidence type="ECO:0000313" key="2">
    <source>
        <dbReference type="Proteomes" id="UP001064048"/>
    </source>
</evidence>
<protein>
    <submittedName>
        <fullName evidence="1">Uncharacterized protein</fullName>
    </submittedName>
</protein>
<accession>A0ACC0KRS0</accession>
<gene>
    <name evidence="1" type="ORF">MSG28_012944</name>
</gene>
<keyword evidence="2" id="KW-1185">Reference proteome</keyword>
<dbReference type="Proteomes" id="UP001064048">
    <property type="component" value="Chromosome 23"/>
</dbReference>
<organism evidence="1 2">
    <name type="scientific">Choristoneura fumiferana</name>
    <name type="common">Spruce budworm moth</name>
    <name type="synonym">Archips fumiferana</name>
    <dbReference type="NCBI Taxonomy" id="7141"/>
    <lineage>
        <taxon>Eukaryota</taxon>
        <taxon>Metazoa</taxon>
        <taxon>Ecdysozoa</taxon>
        <taxon>Arthropoda</taxon>
        <taxon>Hexapoda</taxon>
        <taxon>Insecta</taxon>
        <taxon>Pterygota</taxon>
        <taxon>Neoptera</taxon>
        <taxon>Endopterygota</taxon>
        <taxon>Lepidoptera</taxon>
        <taxon>Glossata</taxon>
        <taxon>Ditrysia</taxon>
        <taxon>Tortricoidea</taxon>
        <taxon>Tortricidae</taxon>
        <taxon>Tortricinae</taxon>
        <taxon>Choristoneura</taxon>
    </lineage>
</organism>
<evidence type="ECO:0000313" key="1">
    <source>
        <dbReference type="EMBL" id="KAI8439079.1"/>
    </source>
</evidence>
<name>A0ACC0KRS0_CHOFU</name>
<dbReference type="EMBL" id="CM046123">
    <property type="protein sequence ID" value="KAI8439079.1"/>
    <property type="molecule type" value="Genomic_DNA"/>
</dbReference>
<comment type="caution">
    <text evidence="1">The sequence shown here is derived from an EMBL/GenBank/DDBJ whole genome shotgun (WGS) entry which is preliminary data.</text>
</comment>
<reference evidence="1 2" key="1">
    <citation type="journal article" date="2022" name="Genome Biol. Evol.">
        <title>The Spruce Budworm Genome: Reconstructing the Evolutionary History of Antifreeze Proteins.</title>
        <authorList>
            <person name="Beliveau C."/>
            <person name="Gagne P."/>
            <person name="Picq S."/>
            <person name="Vernygora O."/>
            <person name="Keeling C.I."/>
            <person name="Pinkney K."/>
            <person name="Doucet D."/>
            <person name="Wen F."/>
            <person name="Johnston J.S."/>
            <person name="Maaroufi H."/>
            <person name="Boyle B."/>
            <person name="Laroche J."/>
            <person name="Dewar K."/>
            <person name="Juretic N."/>
            <person name="Blackburn G."/>
            <person name="Nisole A."/>
            <person name="Brunet B."/>
            <person name="Brandao M."/>
            <person name="Lumley L."/>
            <person name="Duan J."/>
            <person name="Quan G."/>
            <person name="Lucarotti C.J."/>
            <person name="Roe A.D."/>
            <person name="Sperling F.A.H."/>
            <person name="Levesque R.C."/>
            <person name="Cusson M."/>
        </authorList>
    </citation>
    <scope>NUCLEOTIDE SEQUENCE [LARGE SCALE GENOMIC DNA]</scope>
    <source>
        <strain evidence="1">Glfc:IPQL:Cfum</strain>
    </source>
</reference>